<protein>
    <submittedName>
        <fullName evidence="1">YfiR family protein</fullName>
    </submittedName>
</protein>
<dbReference type="RefSeq" id="WP_220161478.1">
    <property type="nucleotide sequence ID" value="NZ_CP080507.1"/>
</dbReference>
<keyword evidence="2" id="KW-1185">Reference proteome</keyword>
<dbReference type="InterPro" id="IPR025293">
    <property type="entry name" value="YfiR/HmsC-like"/>
</dbReference>
<dbReference type="Proteomes" id="UP000825051">
    <property type="component" value="Chromosome"/>
</dbReference>
<name>A0A8F9TSF2_9BACT</name>
<reference evidence="1" key="1">
    <citation type="submission" date="2021-08" db="EMBL/GenBank/DDBJ databases">
        <title>Genome of a novel bacterium of the phylum Verrucomicrobia, Oleiharenicola sp. KSB-15.</title>
        <authorList>
            <person name="Chung J.-H."/>
            <person name="Ahn J.-H."/>
            <person name="Yoon Y."/>
            <person name="Kim D.-Y."/>
            <person name="An S.-H."/>
            <person name="Park I."/>
            <person name="Yeon J."/>
        </authorList>
    </citation>
    <scope>NUCLEOTIDE SEQUENCE</scope>
    <source>
        <strain evidence="1">KSB-15</strain>
    </source>
</reference>
<dbReference type="Pfam" id="PF13689">
    <property type="entry name" value="DUF4154"/>
    <property type="match status" value="1"/>
</dbReference>
<dbReference type="KEGG" id="ole:K0B96_13860"/>
<dbReference type="EMBL" id="CP080507">
    <property type="protein sequence ID" value="QYM78374.1"/>
    <property type="molecule type" value="Genomic_DNA"/>
</dbReference>
<gene>
    <name evidence="1" type="ORF">K0B96_13860</name>
</gene>
<evidence type="ECO:0000313" key="1">
    <source>
        <dbReference type="EMBL" id="QYM78374.1"/>
    </source>
</evidence>
<accession>A0A8F9TSF2</accession>
<dbReference type="AlphaFoldDB" id="A0A8F9TSF2"/>
<proteinExistence type="predicted"/>
<organism evidence="1 2">
    <name type="scientific">Horticoccus luteus</name>
    <dbReference type="NCBI Taxonomy" id="2862869"/>
    <lineage>
        <taxon>Bacteria</taxon>
        <taxon>Pseudomonadati</taxon>
        <taxon>Verrucomicrobiota</taxon>
        <taxon>Opitutia</taxon>
        <taxon>Opitutales</taxon>
        <taxon>Opitutaceae</taxon>
        <taxon>Horticoccus</taxon>
    </lineage>
</organism>
<sequence length="191" mass="20928">MALLNSTSTRVQRHLHRLLCVFVVACTFAAPVGVAEPVARQLDIEAVFLLNLTRFIRWPDKSFPADDAPLYIGLLPTDPIATVLNEAAGGESSGSHPIKLRWIRNAADANDCHLVFFSKSTLTESAQLVAGLRDKPVLLVSDSDGFLRLGGQILLYKRGTQVRLRIDLANLRRSNLTASTSLLRVADLVNK</sequence>
<evidence type="ECO:0000313" key="2">
    <source>
        <dbReference type="Proteomes" id="UP000825051"/>
    </source>
</evidence>